<evidence type="ECO:0000313" key="5">
    <source>
        <dbReference type="Proteomes" id="UP000614601"/>
    </source>
</evidence>
<dbReference type="Proteomes" id="UP000783686">
    <property type="component" value="Unassembled WGS sequence"/>
</dbReference>
<dbReference type="PROSITE" id="PS00383">
    <property type="entry name" value="TYR_PHOSPHATASE_1"/>
    <property type="match status" value="1"/>
</dbReference>
<feature type="domain" description="Tyrosine specific protein phosphatases" evidence="3">
    <location>
        <begin position="268"/>
        <end position="323"/>
    </location>
</feature>
<dbReference type="InterPro" id="IPR000242">
    <property type="entry name" value="PTP_cat"/>
</dbReference>
<dbReference type="Proteomes" id="UP000614601">
    <property type="component" value="Unassembled WGS sequence"/>
</dbReference>
<evidence type="ECO:0000313" key="4">
    <source>
        <dbReference type="EMBL" id="CAD5210722.1"/>
    </source>
</evidence>
<dbReference type="InterPro" id="IPR016130">
    <property type="entry name" value="Tyr_Pase_AS"/>
</dbReference>
<evidence type="ECO:0000256" key="1">
    <source>
        <dbReference type="SAM" id="MobiDB-lite"/>
    </source>
</evidence>
<dbReference type="EMBL" id="CAJFDH010000002">
    <property type="protein sequence ID" value="CAD5210722.1"/>
    <property type="molecule type" value="Genomic_DNA"/>
</dbReference>
<dbReference type="SUPFAM" id="SSF52799">
    <property type="entry name" value="(Phosphotyrosine protein) phosphatases II"/>
    <property type="match status" value="1"/>
</dbReference>
<feature type="compositionally biased region" description="Basic residues" evidence="1">
    <location>
        <begin position="13"/>
        <end position="28"/>
    </location>
</feature>
<feature type="domain" description="Tyrosine-protein phosphatase" evidence="2">
    <location>
        <begin position="106"/>
        <end position="332"/>
    </location>
</feature>
<reference evidence="4" key="1">
    <citation type="submission" date="2020-09" db="EMBL/GenBank/DDBJ databases">
        <authorList>
            <person name="Kikuchi T."/>
        </authorList>
    </citation>
    <scope>NUCLEOTIDE SEQUENCE</scope>
    <source>
        <strain evidence="4">SH1</strain>
    </source>
</reference>
<feature type="compositionally biased region" description="Basic and acidic residues" evidence="1">
    <location>
        <begin position="1"/>
        <end position="12"/>
    </location>
</feature>
<organism evidence="4 5">
    <name type="scientific">Bursaphelenchus okinawaensis</name>
    <dbReference type="NCBI Taxonomy" id="465554"/>
    <lineage>
        <taxon>Eukaryota</taxon>
        <taxon>Metazoa</taxon>
        <taxon>Ecdysozoa</taxon>
        <taxon>Nematoda</taxon>
        <taxon>Chromadorea</taxon>
        <taxon>Rhabditida</taxon>
        <taxon>Tylenchina</taxon>
        <taxon>Tylenchomorpha</taxon>
        <taxon>Aphelenchoidea</taxon>
        <taxon>Aphelenchoididae</taxon>
        <taxon>Bursaphelenchus</taxon>
    </lineage>
</organism>
<dbReference type="SMART" id="SM00404">
    <property type="entry name" value="PTPc_motif"/>
    <property type="match status" value="1"/>
</dbReference>
<dbReference type="PANTHER" id="PTHR46163:SF2">
    <property type="entry name" value="PROTEIN-TYROSINE PHOSPHATASE"/>
    <property type="match status" value="1"/>
</dbReference>
<dbReference type="PROSITE" id="PS50055">
    <property type="entry name" value="TYR_PHOSPHATASE_PTP"/>
    <property type="match status" value="1"/>
</dbReference>
<dbReference type="Pfam" id="PF00102">
    <property type="entry name" value="Y_phosphatase"/>
    <property type="match status" value="1"/>
</dbReference>
<comment type="caution">
    <text evidence="4">The sequence shown here is derived from an EMBL/GenBank/DDBJ whole genome shotgun (WGS) entry which is preliminary data.</text>
</comment>
<dbReference type="AlphaFoldDB" id="A0A811K5V0"/>
<feature type="region of interest" description="Disordered" evidence="1">
    <location>
        <begin position="1"/>
        <end position="47"/>
    </location>
</feature>
<dbReference type="InterPro" id="IPR052782">
    <property type="entry name" value="Oocyte-zygote_transition_reg"/>
</dbReference>
<dbReference type="Gene3D" id="3.90.190.10">
    <property type="entry name" value="Protein tyrosine phosphatase superfamily"/>
    <property type="match status" value="1"/>
</dbReference>
<dbReference type="GO" id="GO:0004725">
    <property type="term" value="F:protein tyrosine phosphatase activity"/>
    <property type="evidence" value="ECO:0007669"/>
    <property type="project" value="InterPro"/>
</dbReference>
<dbReference type="EMBL" id="CAJFCW020000002">
    <property type="protein sequence ID" value="CAG9091929.1"/>
    <property type="molecule type" value="Genomic_DNA"/>
</dbReference>
<sequence length="361" mass="41499">MASKTNKRDTKGKGKKSALLHQPRRKASQKFEDDGTQMEGMPKSQMQTKVVSVHKTVSQDNENFRNALREFCMNAINIGAAKLGSDFAATRLAMPKNLPKTAFLANPTKNRYKDVFCLDNSIVKLTWPPDDPNDYIHANYVPIEGRKKYICTQGPTEKTVNDFWRMIWQEKCQGILMLTEVMELGKKKCEQYWPQKAGEEVEYGPVKVKAVKLLNPEENFHSTWLEVSAEGSSITVEHMLWKKWPDRGVPKEYMCCFRMIKKMAQFMPVVVHCSAGIGRTGTIVGLEIMLCRLQKGETCTMADIVAELRQHRHGSVQTMYQYLYMHRVMMEFAINKKAVTREEMKRFFADYEKIVNKQGAS</sequence>
<accession>A0A811K5V0</accession>
<dbReference type="InterPro" id="IPR000387">
    <property type="entry name" value="Tyr_Pase_dom"/>
</dbReference>
<dbReference type="CDD" id="cd00047">
    <property type="entry name" value="PTPc"/>
    <property type="match status" value="1"/>
</dbReference>
<protein>
    <submittedName>
        <fullName evidence="4">Uncharacterized protein</fullName>
    </submittedName>
</protein>
<dbReference type="SMART" id="SM00194">
    <property type="entry name" value="PTPc"/>
    <property type="match status" value="1"/>
</dbReference>
<evidence type="ECO:0000259" key="2">
    <source>
        <dbReference type="PROSITE" id="PS50055"/>
    </source>
</evidence>
<dbReference type="InterPro" id="IPR029021">
    <property type="entry name" value="Prot-tyrosine_phosphatase-like"/>
</dbReference>
<gene>
    <name evidence="4" type="ORF">BOKJ2_LOCUS3336</name>
</gene>
<dbReference type="PANTHER" id="PTHR46163">
    <property type="entry name" value="TYROSINE-PROTEIN PHOSPHATASE-RELATED"/>
    <property type="match status" value="1"/>
</dbReference>
<dbReference type="OrthoDB" id="8609993at2759"/>
<evidence type="ECO:0000259" key="3">
    <source>
        <dbReference type="PROSITE" id="PS50056"/>
    </source>
</evidence>
<dbReference type="InterPro" id="IPR003595">
    <property type="entry name" value="Tyr_Pase_cat"/>
</dbReference>
<dbReference type="PROSITE" id="PS50056">
    <property type="entry name" value="TYR_PHOSPHATASE_2"/>
    <property type="match status" value="1"/>
</dbReference>
<name>A0A811K5V0_9BILA</name>
<dbReference type="PRINTS" id="PR00700">
    <property type="entry name" value="PRTYPHPHTASE"/>
</dbReference>
<proteinExistence type="predicted"/>
<keyword evidence="5" id="KW-1185">Reference proteome</keyword>